<feature type="compositionally biased region" description="Acidic residues" evidence="1">
    <location>
        <begin position="531"/>
        <end position="546"/>
    </location>
</feature>
<dbReference type="GeneID" id="68294387"/>
<feature type="compositionally biased region" description="Polar residues" evidence="1">
    <location>
        <begin position="108"/>
        <end position="118"/>
    </location>
</feature>
<organism evidence="3 4">
    <name type="scientific">Cercospora kikuchii</name>
    <dbReference type="NCBI Taxonomy" id="84275"/>
    <lineage>
        <taxon>Eukaryota</taxon>
        <taxon>Fungi</taxon>
        <taxon>Dikarya</taxon>
        <taxon>Ascomycota</taxon>
        <taxon>Pezizomycotina</taxon>
        <taxon>Dothideomycetes</taxon>
        <taxon>Dothideomycetidae</taxon>
        <taxon>Mycosphaerellales</taxon>
        <taxon>Mycosphaerellaceae</taxon>
        <taxon>Cercospora</taxon>
    </lineage>
</organism>
<feature type="region of interest" description="Disordered" evidence="1">
    <location>
        <begin position="101"/>
        <end position="216"/>
    </location>
</feature>
<keyword evidence="4" id="KW-1185">Reference proteome</keyword>
<feature type="compositionally biased region" description="Polar residues" evidence="1">
    <location>
        <begin position="607"/>
        <end position="618"/>
    </location>
</feature>
<dbReference type="EMBL" id="BOLY01000005">
    <property type="protein sequence ID" value="GIZ45655.1"/>
    <property type="molecule type" value="Genomic_DNA"/>
</dbReference>
<feature type="compositionally biased region" description="Low complexity" evidence="1">
    <location>
        <begin position="315"/>
        <end position="349"/>
    </location>
</feature>
<gene>
    <name evidence="3" type="ORF">CKM354_000881200</name>
</gene>
<dbReference type="Pfam" id="PF10650">
    <property type="entry name" value="zf-C3H1"/>
    <property type="match status" value="1"/>
</dbReference>
<dbReference type="OrthoDB" id="1922977at2759"/>
<proteinExistence type="predicted"/>
<evidence type="ECO:0000313" key="3">
    <source>
        <dbReference type="EMBL" id="GIZ45655.1"/>
    </source>
</evidence>
<feature type="compositionally biased region" description="Acidic residues" evidence="1">
    <location>
        <begin position="716"/>
        <end position="729"/>
    </location>
</feature>
<feature type="compositionally biased region" description="Low complexity" evidence="1">
    <location>
        <begin position="167"/>
        <end position="186"/>
    </location>
</feature>
<evidence type="ECO:0000259" key="2">
    <source>
        <dbReference type="Pfam" id="PF10650"/>
    </source>
</evidence>
<feature type="region of interest" description="Disordered" evidence="1">
    <location>
        <begin position="392"/>
        <end position="411"/>
    </location>
</feature>
<feature type="compositionally biased region" description="Acidic residues" evidence="1">
    <location>
        <begin position="125"/>
        <end position="139"/>
    </location>
</feature>
<name>A0A9P3CTW7_9PEZI</name>
<feature type="compositionally biased region" description="Polar residues" evidence="1">
    <location>
        <begin position="733"/>
        <end position="743"/>
    </location>
</feature>
<feature type="region of interest" description="Disordered" evidence="1">
    <location>
        <begin position="531"/>
        <end position="641"/>
    </location>
</feature>
<sequence>MSNGPFSWGGAHAASQTSYHQQQQQQNSSMASANGTTNGAPASGQAPPPTAAGMPALPPEVLAALQGIAPEQLGAIFHALQSGLIPMPPAPVARISATVPAPVEPRAQPSNTRASDAPSNRDIEMREEDGEIEDGELDDAGTPQARGFLRTPPKGPRDPESRRGSNQYQHQTQQQQQQLRPVAVQQPSFVPIPRAHGLHGKAPATSSTTSNGSLRASKEAASKTFVLEMHKAGYKYDDIRREVHEEQLLRRIYNQLDLPVPSGSITPAGTTKPAAPKAPPAKAVKPAAPKDRSEYLAKLQAAKAKKTEASKLSVTPTASTQQAVPQAVPAQRVATAQPSASMSTSAAATPPAPKSGVMTKDKTEEVRRRLEAIKAKRAAEQTAKLANDAAANKLAPGNGTPSSSGAPSAGGLGAGLVEAAASLATQQPMPPAANTVRAPDSNGYQAPASGLVSPPIVQSFGLPGLFTSFAPPSISQSSSATGAAAVPTIKDVASLPAIGNVNGNNAAGLNPTFGDRGGASIDDRCIIALSSDDEDDMDIDDSSDDEQQTKPNPSAPSAQDAPRLSSQSQAATSSPSTPSAYERKLEEIEAFKQQIAEKEKRRKLQGLSATPMTLTPNGASPALAMGEQSDPAASKAATAVSPADPAAIRLARAQEKEALQRRLRELEALRAGHNSGSPMTPHAITPSMPTSEANTEAQSKPNVTTTLPVSLATNEAADEIDDDDDEDLYGDSTEASQHQQAQDTRLPPRVDSQATTVSSSSLHSRVDDVVPEDAADSSYAMASTTEDAAARGQYDNSTTSFDPQAALADGGAVDDADEDEDDLDNIYEPPAHLNENVVQMQPPAQDSSAPDDVDSDEAMDTSEESSDDSDDDEDEVYAGKSGHGAAEPSAQVSSSEQEMSAAPSESGLGSNDPLDVLDLAPELQAVPDDSTLTTTRNDQVQASRYTPYESPLRRFKDYRYHPEYTNTVSGGFKSLTFNHKIDPEALVCPFEIERGQCDVPNCGYQHFHEMVLHDNDLLRLMGTERTPARNPEEDKRWKEGLSNLIRELRTTNIGRDAGLIAQRIAEYRRSFVNDPTRVVLLDDWRHFNISLLF</sequence>
<feature type="compositionally biased region" description="Low complexity" evidence="1">
    <location>
        <begin position="11"/>
        <end position="33"/>
    </location>
</feature>
<reference evidence="3 4" key="1">
    <citation type="submission" date="2021-01" db="EMBL/GenBank/DDBJ databases">
        <title>Cercospora kikuchii MAFF 305040 whole genome shotgun sequence.</title>
        <authorList>
            <person name="Kashiwa T."/>
            <person name="Suzuki T."/>
        </authorList>
    </citation>
    <scope>NUCLEOTIDE SEQUENCE [LARGE SCALE GENOMIC DNA]</scope>
    <source>
        <strain evidence="3 4">MAFF 305040</strain>
    </source>
</reference>
<feature type="region of interest" description="Disordered" evidence="1">
    <location>
        <begin position="670"/>
        <end position="946"/>
    </location>
</feature>
<feature type="compositionally biased region" description="Acidic residues" evidence="1">
    <location>
        <begin position="812"/>
        <end position="825"/>
    </location>
</feature>
<feature type="compositionally biased region" description="Polar residues" evidence="1">
    <location>
        <begin position="930"/>
        <end position="944"/>
    </location>
</feature>
<feature type="compositionally biased region" description="Polar residues" evidence="1">
    <location>
        <begin position="687"/>
        <end position="713"/>
    </location>
</feature>
<feature type="region of interest" description="Disordered" evidence="1">
    <location>
        <begin position="266"/>
        <end position="293"/>
    </location>
</feature>
<dbReference type="InterPro" id="IPR019607">
    <property type="entry name" value="Putative_zinc-finger_domain"/>
</dbReference>
<feature type="compositionally biased region" description="Low complexity" evidence="1">
    <location>
        <begin position="266"/>
        <end position="287"/>
    </location>
</feature>
<dbReference type="RefSeq" id="XP_044660142.1">
    <property type="nucleotide sequence ID" value="XM_044804207.1"/>
</dbReference>
<feature type="region of interest" description="Disordered" evidence="1">
    <location>
        <begin position="305"/>
        <end position="366"/>
    </location>
</feature>
<protein>
    <recommendedName>
        <fullName evidence="2">Putative zinc-finger domain-containing protein</fullName>
    </recommendedName>
</protein>
<feature type="compositionally biased region" description="Polar residues" evidence="1">
    <location>
        <begin position="204"/>
        <end position="214"/>
    </location>
</feature>
<evidence type="ECO:0000313" key="4">
    <source>
        <dbReference type="Proteomes" id="UP000825890"/>
    </source>
</evidence>
<dbReference type="Proteomes" id="UP000825890">
    <property type="component" value="Unassembled WGS sequence"/>
</dbReference>
<feature type="region of interest" description="Disordered" evidence="1">
    <location>
        <begin position="1"/>
        <end position="56"/>
    </location>
</feature>
<feature type="compositionally biased region" description="Polar residues" evidence="1">
    <location>
        <begin position="752"/>
        <end position="763"/>
    </location>
</feature>
<feature type="compositionally biased region" description="Basic and acidic residues" evidence="1">
    <location>
        <begin position="581"/>
        <end position="599"/>
    </location>
</feature>
<comment type="caution">
    <text evidence="3">The sequence shown here is derived from an EMBL/GenBank/DDBJ whole genome shotgun (WGS) entry which is preliminary data.</text>
</comment>
<feature type="compositionally biased region" description="Low complexity" evidence="1">
    <location>
        <begin position="565"/>
        <end position="579"/>
    </location>
</feature>
<evidence type="ECO:0000256" key="1">
    <source>
        <dbReference type="SAM" id="MobiDB-lite"/>
    </source>
</evidence>
<accession>A0A9P3CTW7</accession>
<feature type="compositionally biased region" description="Low complexity" evidence="1">
    <location>
        <begin position="392"/>
        <end position="407"/>
    </location>
</feature>
<feature type="compositionally biased region" description="Polar residues" evidence="1">
    <location>
        <begin position="836"/>
        <end position="848"/>
    </location>
</feature>
<dbReference type="AlphaFoldDB" id="A0A9P3CTW7"/>
<feature type="domain" description="Putative zinc-finger" evidence="2">
    <location>
        <begin position="988"/>
        <end position="1007"/>
    </location>
</feature>
<feature type="compositionally biased region" description="Low complexity" evidence="1">
    <location>
        <begin position="629"/>
        <end position="641"/>
    </location>
</feature>
<feature type="compositionally biased region" description="Acidic residues" evidence="1">
    <location>
        <begin position="849"/>
        <end position="876"/>
    </location>
</feature>